<dbReference type="GO" id="GO:0030682">
    <property type="term" value="P:symbiont-mediated perturbation of host defenses"/>
    <property type="evidence" value="ECO:0007669"/>
    <property type="project" value="InterPro"/>
</dbReference>
<dbReference type="InterPro" id="IPR002970">
    <property type="entry name" value="Tick_his-bd"/>
</dbReference>
<dbReference type="AlphaFoldDB" id="L7MKB5"/>
<sequence length="221" mass="25473">STASFKLSDRYIRSCCLPWCILRRLLEASATKMFSFRLVLCIVLVACAFAKKENSEKDPNAYAENQRNFGLQDISFMTRLQKTFYVRRRDYNTTTRYRCLSATQVFKHENGSYEYTLRARYQGNYTSYNVTSIPKKTGSHLVNNSAYYEEFPGEGATHHKLMITDDNHSCFLFATEHTKGVYGCLLVVTADIANETIPQTCLKVYKAQCQKGVDLYRKNCK</sequence>
<evidence type="ECO:0000313" key="1">
    <source>
        <dbReference type="EMBL" id="JAA63599.1"/>
    </source>
</evidence>
<protein>
    <submittedName>
        <fullName evidence="1">Putative group ii salivary lipocalin</fullName>
    </submittedName>
</protein>
<name>L7MKB5_RHIPC</name>
<proteinExistence type="evidence at transcript level"/>
<dbReference type="InterPro" id="IPR012674">
    <property type="entry name" value="Calycin"/>
</dbReference>
<feature type="non-terminal residue" evidence="1">
    <location>
        <position position="1"/>
    </location>
</feature>
<dbReference type="SUPFAM" id="SSF50814">
    <property type="entry name" value="Lipocalins"/>
    <property type="match status" value="1"/>
</dbReference>
<reference evidence="1" key="2">
    <citation type="journal article" date="2015" name="J. Proteomics">
        <title>Sexual differences in the sialomes of the zebra tick, Rhipicephalus pulchellus.</title>
        <authorList>
            <person name="Tan A.W."/>
            <person name="Francischetti I.M."/>
            <person name="Slovak M."/>
            <person name="Kini R.M."/>
            <person name="Ribeiro J.M."/>
        </authorList>
    </citation>
    <scope>NUCLEOTIDE SEQUENCE</scope>
    <source>
        <tissue evidence="1">Salivary gland</tissue>
    </source>
</reference>
<reference evidence="1" key="1">
    <citation type="submission" date="2012-11" db="EMBL/GenBank/DDBJ databases">
        <authorList>
            <person name="Lucero-Rivera Y.E."/>
            <person name="Tovar-Ramirez D."/>
        </authorList>
    </citation>
    <scope>NUCLEOTIDE SEQUENCE</scope>
    <source>
        <tissue evidence="1">Salivary gland</tissue>
    </source>
</reference>
<accession>L7MKB5</accession>
<dbReference type="Gene3D" id="2.40.128.20">
    <property type="match status" value="1"/>
</dbReference>
<dbReference type="EMBL" id="GACK01001435">
    <property type="protein sequence ID" value="JAA63599.1"/>
    <property type="molecule type" value="mRNA"/>
</dbReference>
<organism evidence="1">
    <name type="scientific">Rhipicephalus pulchellus</name>
    <name type="common">Yellow backed tick</name>
    <name type="synonym">Dermacentor pulchellus</name>
    <dbReference type="NCBI Taxonomy" id="72859"/>
    <lineage>
        <taxon>Eukaryota</taxon>
        <taxon>Metazoa</taxon>
        <taxon>Ecdysozoa</taxon>
        <taxon>Arthropoda</taxon>
        <taxon>Chelicerata</taxon>
        <taxon>Arachnida</taxon>
        <taxon>Acari</taxon>
        <taxon>Parasitiformes</taxon>
        <taxon>Ixodida</taxon>
        <taxon>Ixodoidea</taxon>
        <taxon>Ixodidae</taxon>
        <taxon>Rhipicephalinae</taxon>
        <taxon>Rhipicephalus</taxon>
        <taxon>Rhipicephalus</taxon>
    </lineage>
</organism>
<dbReference type="GO" id="GO:0043176">
    <property type="term" value="F:amine binding"/>
    <property type="evidence" value="ECO:0007669"/>
    <property type="project" value="InterPro"/>
</dbReference>
<dbReference type="Pfam" id="PF02098">
    <property type="entry name" value="His_binding"/>
    <property type="match status" value="1"/>
</dbReference>